<dbReference type="AlphaFoldDB" id="A0A0D0L5J3"/>
<accession>A0A0D0L5J3</accession>
<dbReference type="OrthoDB" id="8624254at2"/>
<sequence>MMRRTQQRGSVAPFMVLAIGGALLATAYALDTSRMTNSASQIKRATDAAAMAVGNERLLNGEQPLEKLQLLAEGYVLNNLGMDSALGEQISSEAIVLSQQTDDQQRTRYRVEVVFEASPELLGGEVEEIRVHSTVEVQPSGLEVALALPNTGSENESNLRVLRRQSMRFARKLVEGRDDAWLALVPYSQAVNVSPDYTNPTSRTPPGPSANHARRLNGWAMTGALRPVELTTLFRTGYAGLQDRRIPDRRANLLCMYRGLGRGQNYFWDRAPSGQFRIYYRDDLPENGSPGATPISWIGPPPLDGQATGTNDTRWMVADKGCPSAPLLPLSNDLDKIEERLDQMSTRFNVNYAIAMGWSAMALAPAFRGSSGWDLPDELPKDFKDDGGDSYKAIVMLVNTTGQRWFDSDSYNAETAQAIDGEAGTDGENQSLRTQRFARLCDSFRQRKLRFFMIAIGQDEIENNDLGAEGTLINGASEFRRLAGPGLARCAEQAGDITYLPGFDFTTAEGGIQDRLDKILEEIRRQGSYVRLVE</sequence>
<dbReference type="EMBL" id="JXQW01000002">
    <property type="protein sequence ID" value="KIQ06320.1"/>
    <property type="molecule type" value="Genomic_DNA"/>
</dbReference>
<name>A0A0D0L5J3_9PSED</name>
<comment type="caution">
    <text evidence="1">The sequence shown here is derived from an EMBL/GenBank/DDBJ whole genome shotgun (WGS) entry which is preliminary data.</text>
</comment>
<protein>
    <submittedName>
        <fullName evidence="1">Uncharacterized protein</fullName>
    </submittedName>
</protein>
<gene>
    <name evidence="1" type="ORF">RU08_00985</name>
</gene>
<evidence type="ECO:0000313" key="2">
    <source>
        <dbReference type="Proteomes" id="UP000032068"/>
    </source>
</evidence>
<proteinExistence type="predicted"/>
<dbReference type="Proteomes" id="UP000032068">
    <property type="component" value="Unassembled WGS sequence"/>
</dbReference>
<organism evidence="1 2">
    <name type="scientific">Pseudomonas fulva</name>
    <dbReference type="NCBI Taxonomy" id="47880"/>
    <lineage>
        <taxon>Bacteria</taxon>
        <taxon>Pseudomonadati</taxon>
        <taxon>Pseudomonadota</taxon>
        <taxon>Gammaproteobacteria</taxon>
        <taxon>Pseudomonadales</taxon>
        <taxon>Pseudomonadaceae</taxon>
        <taxon>Pseudomonas</taxon>
    </lineage>
</organism>
<dbReference type="RefSeq" id="WP_042551922.1">
    <property type="nucleotide sequence ID" value="NZ_JXQW01000002.1"/>
</dbReference>
<evidence type="ECO:0000313" key="1">
    <source>
        <dbReference type="EMBL" id="KIQ06320.1"/>
    </source>
</evidence>
<reference evidence="1 2" key="1">
    <citation type="submission" date="2014-12" db="EMBL/GenBank/DDBJ databases">
        <title>16Stimator: statistical estimation of ribosomal gene copy numbers from draft genome assemblies.</title>
        <authorList>
            <person name="Perisin M.A."/>
            <person name="Vetter M."/>
            <person name="Gilbert J.A."/>
            <person name="Bergelson J."/>
        </authorList>
    </citation>
    <scope>NUCLEOTIDE SEQUENCE [LARGE SCALE GENOMIC DNA]</scope>
    <source>
        <strain evidence="1 2">MEJ086</strain>
    </source>
</reference>